<dbReference type="AlphaFoldDB" id="A0A6A5GGA6"/>
<feature type="domain" description="Homeobox" evidence="8">
    <location>
        <begin position="286"/>
        <end position="346"/>
    </location>
</feature>
<accession>A0A6A5GGA6</accession>
<dbReference type="InterPro" id="IPR001356">
    <property type="entry name" value="HD"/>
</dbReference>
<keyword evidence="2 5" id="KW-0238">DNA-binding</keyword>
<gene>
    <name evidence="9" type="ORF">GCK72_020351</name>
</gene>
<evidence type="ECO:0000256" key="2">
    <source>
        <dbReference type="ARBA" id="ARBA00023125"/>
    </source>
</evidence>
<dbReference type="SMART" id="SM00389">
    <property type="entry name" value="HOX"/>
    <property type="match status" value="4"/>
</dbReference>
<feature type="compositionally biased region" description="Acidic residues" evidence="7">
    <location>
        <begin position="448"/>
        <end position="468"/>
    </location>
</feature>
<dbReference type="CDD" id="cd00086">
    <property type="entry name" value="homeodomain"/>
    <property type="match status" value="2"/>
</dbReference>
<dbReference type="InterPro" id="IPR017970">
    <property type="entry name" value="Homeobox_CS"/>
</dbReference>
<dbReference type="InterPro" id="IPR009057">
    <property type="entry name" value="Homeodomain-like_sf"/>
</dbReference>
<feature type="DNA-binding region" description="Homeobox" evidence="5">
    <location>
        <begin position="288"/>
        <end position="347"/>
    </location>
</feature>
<dbReference type="GO" id="GO:0000981">
    <property type="term" value="F:DNA-binding transcription factor activity, RNA polymerase II-specific"/>
    <property type="evidence" value="ECO:0007669"/>
    <property type="project" value="InterPro"/>
</dbReference>
<comment type="caution">
    <text evidence="9">The sequence shown here is derived from an EMBL/GenBank/DDBJ whole genome shotgun (WGS) entry which is preliminary data.</text>
</comment>
<feature type="compositionally biased region" description="Basic and acidic residues" evidence="7">
    <location>
        <begin position="54"/>
        <end position="63"/>
    </location>
</feature>
<dbReference type="RefSeq" id="XP_053582438.1">
    <property type="nucleotide sequence ID" value="XM_053733525.1"/>
</dbReference>
<proteinExistence type="predicted"/>
<feature type="compositionally biased region" description="Acidic residues" evidence="7">
    <location>
        <begin position="417"/>
        <end position="437"/>
    </location>
</feature>
<evidence type="ECO:0000256" key="5">
    <source>
        <dbReference type="PROSITE-ProRule" id="PRU00108"/>
    </source>
</evidence>
<evidence type="ECO:0000256" key="4">
    <source>
        <dbReference type="ARBA" id="ARBA00023242"/>
    </source>
</evidence>
<reference evidence="9 10" key="1">
    <citation type="submission" date="2019-12" db="EMBL/GenBank/DDBJ databases">
        <title>Chromosome-level assembly of the Caenorhabditis remanei genome.</title>
        <authorList>
            <person name="Teterina A.A."/>
            <person name="Willis J.H."/>
            <person name="Phillips P.C."/>
        </authorList>
    </citation>
    <scope>NUCLEOTIDE SEQUENCE [LARGE SCALE GENOMIC DNA]</scope>
    <source>
        <strain evidence="9 10">PX506</strain>
        <tissue evidence="9">Whole organism</tissue>
    </source>
</reference>
<feature type="region of interest" description="Disordered" evidence="7">
    <location>
        <begin position="233"/>
        <end position="257"/>
    </location>
</feature>
<evidence type="ECO:0000313" key="10">
    <source>
        <dbReference type="Proteomes" id="UP000483820"/>
    </source>
</evidence>
<keyword evidence="3 5" id="KW-0371">Homeobox</keyword>
<dbReference type="GO" id="GO:0005634">
    <property type="term" value="C:nucleus"/>
    <property type="evidence" value="ECO:0007669"/>
    <property type="project" value="UniProtKB-SubCell"/>
</dbReference>
<dbReference type="Proteomes" id="UP000483820">
    <property type="component" value="Chromosome V"/>
</dbReference>
<dbReference type="SUPFAM" id="SSF46689">
    <property type="entry name" value="Homeodomain-like"/>
    <property type="match status" value="2"/>
</dbReference>
<comment type="subcellular location">
    <subcellularLocation>
        <location evidence="1 5 6">Nucleus</location>
    </subcellularLocation>
</comment>
<evidence type="ECO:0000313" key="9">
    <source>
        <dbReference type="EMBL" id="KAF1753794.1"/>
    </source>
</evidence>
<dbReference type="KEGG" id="crq:GCK72_020351"/>
<dbReference type="Pfam" id="PF00046">
    <property type="entry name" value="Homeodomain"/>
    <property type="match status" value="2"/>
</dbReference>
<protein>
    <recommendedName>
        <fullName evidence="8">Homeobox domain-containing protein</fullName>
    </recommendedName>
</protein>
<dbReference type="PROSITE" id="PS50071">
    <property type="entry name" value="HOMEOBOX_2"/>
    <property type="match status" value="2"/>
</dbReference>
<dbReference type="GeneID" id="78776912"/>
<dbReference type="PROSITE" id="PS00027">
    <property type="entry name" value="HOMEOBOX_1"/>
    <property type="match status" value="2"/>
</dbReference>
<dbReference type="CTD" id="78776912"/>
<dbReference type="EMBL" id="WUAV01000005">
    <property type="protein sequence ID" value="KAF1753794.1"/>
    <property type="molecule type" value="Genomic_DNA"/>
</dbReference>
<evidence type="ECO:0000259" key="8">
    <source>
        <dbReference type="PROSITE" id="PS50071"/>
    </source>
</evidence>
<feature type="DNA-binding region" description="Homeobox" evidence="5">
    <location>
        <begin position="139"/>
        <end position="198"/>
    </location>
</feature>
<evidence type="ECO:0000256" key="7">
    <source>
        <dbReference type="SAM" id="MobiDB-lite"/>
    </source>
</evidence>
<evidence type="ECO:0000256" key="3">
    <source>
        <dbReference type="ARBA" id="ARBA00023155"/>
    </source>
</evidence>
<sequence>MLFNEDQKNFMRARFQEFNYPTTKQCELWGQEIQLTGTQVCSFIIKERAFSKPGFRERQNERKRERRKGGPKVSRFRALSPPVERTEHQKKVALKTLKKIYQETDRPTLPMKKQIAEVLLTTPKNINKFFDYHRNKEQNEGKFVKIDKEISKKLDELFKINPNPTTERKKEIAEANKLKLQAVSHWFKTKRDRLKNPEKWDKINEKKRIMGREQRRKMKAQNQKKKLIKKMKTLQNHQEDQEELSGNKDGNSQEVKKMPMKRKIAEVLLTKNKTINRFLKYRQKKDQNNEKYVKINKEISKKLEEEFEINPNPTTERKKEIAEANKLKLQSVSHWFVTKRDRLKNPEKWDKINEKKRIMGREQRRKMKAQNQALGYFRMRRNMDRKRIKKVPEEKDVPEFKGVWIRRQKEQVINQEEGYDESDESDDNSDDSDDSEDMDMHNSGSENFDSDESFTNSDEWDSDDDDKVDEFVKREPKEEPEDE</sequence>
<dbReference type="Gene3D" id="1.10.10.60">
    <property type="entry name" value="Homeodomain-like"/>
    <property type="match status" value="3"/>
</dbReference>
<keyword evidence="4 5" id="KW-0539">Nucleus</keyword>
<organism evidence="9 10">
    <name type="scientific">Caenorhabditis remanei</name>
    <name type="common">Caenorhabditis vulgaris</name>
    <dbReference type="NCBI Taxonomy" id="31234"/>
    <lineage>
        <taxon>Eukaryota</taxon>
        <taxon>Metazoa</taxon>
        <taxon>Ecdysozoa</taxon>
        <taxon>Nematoda</taxon>
        <taxon>Chromadorea</taxon>
        <taxon>Rhabditida</taxon>
        <taxon>Rhabditina</taxon>
        <taxon>Rhabditomorpha</taxon>
        <taxon>Rhabditoidea</taxon>
        <taxon>Rhabditidae</taxon>
        <taxon>Peloderinae</taxon>
        <taxon>Caenorhabditis</taxon>
    </lineage>
</organism>
<evidence type="ECO:0000256" key="6">
    <source>
        <dbReference type="RuleBase" id="RU000682"/>
    </source>
</evidence>
<feature type="region of interest" description="Disordered" evidence="7">
    <location>
        <begin position="54"/>
        <end position="85"/>
    </location>
</feature>
<evidence type="ECO:0000256" key="1">
    <source>
        <dbReference type="ARBA" id="ARBA00004123"/>
    </source>
</evidence>
<name>A0A6A5GGA6_CAERE</name>
<feature type="region of interest" description="Disordered" evidence="7">
    <location>
        <begin position="408"/>
        <end position="483"/>
    </location>
</feature>
<feature type="domain" description="Homeobox" evidence="8">
    <location>
        <begin position="137"/>
        <end position="197"/>
    </location>
</feature>
<dbReference type="GO" id="GO:0003677">
    <property type="term" value="F:DNA binding"/>
    <property type="evidence" value="ECO:0007669"/>
    <property type="project" value="UniProtKB-UniRule"/>
</dbReference>